<proteinExistence type="predicted"/>
<organism evidence="1 2">
    <name type="scientific">Dialister succinatiphilus YIT 11850</name>
    <dbReference type="NCBI Taxonomy" id="742743"/>
    <lineage>
        <taxon>Bacteria</taxon>
        <taxon>Bacillati</taxon>
        <taxon>Bacillota</taxon>
        <taxon>Negativicutes</taxon>
        <taxon>Veillonellales</taxon>
        <taxon>Veillonellaceae</taxon>
        <taxon>Dialister</taxon>
    </lineage>
</organism>
<gene>
    <name evidence="1" type="ORF">HMPREF9453_00805</name>
</gene>
<accession>H1CZL2</accession>
<sequence>MANLSQMKRQRMLAFLNGLKEKNKDDDKTLAAINEIENALNEKKYGLVWEKHEEAVDVKMKTHIPVFTEDKDKEISAAPGEKYNFLLEGDNLHSLKLLEKTNKGKFDIIYIVIWSQLTQRQSGSPFEAWMAHTKIA</sequence>
<dbReference type="eggNOG" id="COG2189">
    <property type="taxonomic scope" value="Bacteria"/>
</dbReference>
<dbReference type="HOGENOM" id="CLU_132608_0_0_9"/>
<dbReference type="Proteomes" id="UP000003277">
    <property type="component" value="Unassembled WGS sequence"/>
</dbReference>
<dbReference type="AlphaFoldDB" id="H1CZL2"/>
<reference evidence="1 2" key="1">
    <citation type="submission" date="2011-11" db="EMBL/GenBank/DDBJ databases">
        <title>The Genome Sequence of Dialister succinatiphilus YIT 11850.</title>
        <authorList>
            <consortium name="The Broad Institute Genome Sequencing Platform"/>
            <person name="Earl A."/>
            <person name="Ward D."/>
            <person name="Feldgarden M."/>
            <person name="Gevers D."/>
            <person name="Morotomi M."/>
            <person name="Young S.K."/>
            <person name="Zeng Q."/>
            <person name="Gargeya S."/>
            <person name="Fitzgerald M."/>
            <person name="Haas B."/>
            <person name="Abouelleil A."/>
            <person name="Alvarado L."/>
            <person name="Arachchi H.M."/>
            <person name="Berlin A."/>
            <person name="Brown A."/>
            <person name="Chapman S.B."/>
            <person name="Dunbar C."/>
            <person name="Gearin G."/>
            <person name="Goldberg J."/>
            <person name="Griggs A."/>
            <person name="Gujja S."/>
            <person name="Heiman D."/>
            <person name="Howarth C."/>
            <person name="Lui A."/>
            <person name="MacDonald P.J.P."/>
            <person name="Montmayeur A."/>
            <person name="Murphy C."/>
            <person name="Neiman D."/>
            <person name="Pearson M."/>
            <person name="Priest M."/>
            <person name="Roberts A."/>
            <person name="Saif S."/>
            <person name="Shea T."/>
            <person name="Sisk P."/>
            <person name="Stolte C."/>
            <person name="Sykes S."/>
            <person name="Wortman J."/>
            <person name="Nusbaum C."/>
            <person name="Birren B."/>
        </authorList>
    </citation>
    <scope>NUCLEOTIDE SEQUENCE [LARGE SCALE GENOMIC DNA]</scope>
    <source>
        <strain evidence="1 2">YIT 11850</strain>
    </source>
</reference>
<evidence type="ECO:0000313" key="1">
    <source>
        <dbReference type="EMBL" id="EHO63380.1"/>
    </source>
</evidence>
<dbReference type="STRING" id="742743.HMPREF9453_00805"/>
<dbReference type="OrthoDB" id="9800801at2"/>
<evidence type="ECO:0000313" key="2">
    <source>
        <dbReference type="Proteomes" id="UP000003277"/>
    </source>
</evidence>
<dbReference type="RefSeq" id="WP_008859309.1">
    <property type="nucleotide sequence ID" value="NZ_JH591187.1"/>
</dbReference>
<keyword evidence="2" id="KW-1185">Reference proteome</keyword>
<name>H1CZL2_9FIRM</name>
<protein>
    <submittedName>
        <fullName evidence="1">Uncharacterized protein</fullName>
    </submittedName>
</protein>
<comment type="caution">
    <text evidence="1">The sequence shown here is derived from an EMBL/GenBank/DDBJ whole genome shotgun (WGS) entry which is preliminary data.</text>
</comment>
<dbReference type="PATRIC" id="fig|742743.3.peg.815"/>
<dbReference type="EMBL" id="ADLT01000017">
    <property type="protein sequence ID" value="EHO63380.1"/>
    <property type="molecule type" value="Genomic_DNA"/>
</dbReference>